<dbReference type="HOGENOM" id="CLU_394971_0_0_1"/>
<organism evidence="4">
    <name type="scientific">Magallana gigas</name>
    <name type="common">Pacific oyster</name>
    <name type="synonym">Crassostrea gigas</name>
    <dbReference type="NCBI Taxonomy" id="29159"/>
    <lineage>
        <taxon>Eukaryota</taxon>
        <taxon>Metazoa</taxon>
        <taxon>Spiralia</taxon>
        <taxon>Lophotrochozoa</taxon>
        <taxon>Mollusca</taxon>
        <taxon>Bivalvia</taxon>
        <taxon>Autobranchia</taxon>
        <taxon>Pteriomorphia</taxon>
        <taxon>Ostreida</taxon>
        <taxon>Ostreoidea</taxon>
        <taxon>Ostreidae</taxon>
        <taxon>Magallana</taxon>
    </lineage>
</organism>
<feature type="compositionally biased region" description="Low complexity" evidence="1">
    <location>
        <begin position="1"/>
        <end position="21"/>
    </location>
</feature>
<dbReference type="EMBL" id="JH816213">
    <property type="protein sequence ID" value="EKC33245.1"/>
    <property type="molecule type" value="Genomic_DNA"/>
</dbReference>
<dbReference type="GO" id="GO:0031902">
    <property type="term" value="C:late endosome membrane"/>
    <property type="evidence" value="ECO:0007669"/>
    <property type="project" value="TreeGrafter"/>
</dbReference>
<dbReference type="Gene3D" id="3.40.50.150">
    <property type="entry name" value="Vaccinia Virus protein VP39"/>
    <property type="match status" value="1"/>
</dbReference>
<dbReference type="PANTHER" id="PTHR34009:SF2">
    <property type="entry name" value="PROTEIN STAR"/>
    <property type="match status" value="1"/>
</dbReference>
<evidence type="ECO:0000313" key="4">
    <source>
        <dbReference type="EMBL" id="EKC33245.1"/>
    </source>
</evidence>
<dbReference type="InParanoid" id="K1QWA9"/>
<feature type="region of interest" description="Disordered" evidence="1">
    <location>
        <begin position="1"/>
        <end position="25"/>
    </location>
</feature>
<dbReference type="InterPro" id="IPR006342">
    <property type="entry name" value="FkbM_mtfrase"/>
</dbReference>
<keyword evidence="2" id="KW-0472">Membrane</keyword>
<keyword evidence="2" id="KW-1133">Transmembrane helix</keyword>
<feature type="transmembrane region" description="Helical" evidence="2">
    <location>
        <begin position="370"/>
        <end position="391"/>
    </location>
</feature>
<evidence type="ECO:0000259" key="3">
    <source>
        <dbReference type="Pfam" id="PF05050"/>
    </source>
</evidence>
<reference evidence="4" key="1">
    <citation type="journal article" date="2012" name="Nature">
        <title>The oyster genome reveals stress adaptation and complexity of shell formation.</title>
        <authorList>
            <person name="Zhang G."/>
            <person name="Fang X."/>
            <person name="Guo X."/>
            <person name="Li L."/>
            <person name="Luo R."/>
            <person name="Xu F."/>
            <person name="Yang P."/>
            <person name="Zhang L."/>
            <person name="Wang X."/>
            <person name="Qi H."/>
            <person name="Xiong Z."/>
            <person name="Que H."/>
            <person name="Xie Y."/>
            <person name="Holland P.W."/>
            <person name="Paps J."/>
            <person name="Zhu Y."/>
            <person name="Wu F."/>
            <person name="Chen Y."/>
            <person name="Wang J."/>
            <person name="Peng C."/>
            <person name="Meng J."/>
            <person name="Yang L."/>
            <person name="Liu J."/>
            <person name="Wen B."/>
            <person name="Zhang N."/>
            <person name="Huang Z."/>
            <person name="Zhu Q."/>
            <person name="Feng Y."/>
            <person name="Mount A."/>
            <person name="Hedgecock D."/>
            <person name="Xu Z."/>
            <person name="Liu Y."/>
            <person name="Domazet-Loso T."/>
            <person name="Du Y."/>
            <person name="Sun X."/>
            <person name="Zhang S."/>
            <person name="Liu B."/>
            <person name="Cheng P."/>
            <person name="Jiang X."/>
            <person name="Li J."/>
            <person name="Fan D."/>
            <person name="Wang W."/>
            <person name="Fu W."/>
            <person name="Wang T."/>
            <person name="Wang B."/>
            <person name="Zhang J."/>
            <person name="Peng Z."/>
            <person name="Li Y."/>
            <person name="Li N."/>
            <person name="Wang J."/>
            <person name="Chen M."/>
            <person name="He Y."/>
            <person name="Tan F."/>
            <person name="Song X."/>
            <person name="Zheng Q."/>
            <person name="Huang R."/>
            <person name="Yang H."/>
            <person name="Du X."/>
            <person name="Chen L."/>
            <person name="Yang M."/>
            <person name="Gaffney P.M."/>
            <person name="Wang S."/>
            <person name="Luo L."/>
            <person name="She Z."/>
            <person name="Ming Y."/>
            <person name="Huang W."/>
            <person name="Zhang S."/>
            <person name="Huang B."/>
            <person name="Zhang Y."/>
            <person name="Qu T."/>
            <person name="Ni P."/>
            <person name="Miao G."/>
            <person name="Wang J."/>
            <person name="Wang Q."/>
            <person name="Steinberg C.E."/>
            <person name="Wang H."/>
            <person name="Li N."/>
            <person name="Qian L."/>
            <person name="Zhang G."/>
            <person name="Li Y."/>
            <person name="Yang H."/>
            <person name="Liu X."/>
            <person name="Wang J."/>
            <person name="Yin Y."/>
            <person name="Wang J."/>
        </authorList>
    </citation>
    <scope>NUCLEOTIDE SEQUENCE [LARGE SCALE GENOMIC DNA]</scope>
    <source>
        <strain evidence="4">05x7-T-G4-1.051#20</strain>
    </source>
</reference>
<dbReference type="SUPFAM" id="SSF53335">
    <property type="entry name" value="S-adenosyl-L-methionine-dependent methyltransferases"/>
    <property type="match status" value="1"/>
</dbReference>
<dbReference type="GO" id="GO:0005789">
    <property type="term" value="C:endoplasmic reticulum membrane"/>
    <property type="evidence" value="ECO:0007669"/>
    <property type="project" value="TreeGrafter"/>
</dbReference>
<dbReference type="GO" id="GO:0006888">
    <property type="term" value="P:endoplasmic reticulum to Golgi vesicle-mediated transport"/>
    <property type="evidence" value="ECO:0007669"/>
    <property type="project" value="TreeGrafter"/>
</dbReference>
<name>K1QWA9_MAGGI</name>
<sequence length="698" mass="79554">MIRGSSAAPSISPNISSTNSSENVVPPCTCNWTRRFIDKFGIRYECKTPTNIVTEHISEVSYNLFPEEVNNLEKLSDILGCLYNFNHGSLFDINHRGLNFFAPNEEQLRDEVTIKEIDLSKYSTFVKKFGVSLWYLLKEKPTMIPEAKYCCLFEQFLEMFGLEVMAKPVIESESTEILRQKVSARADIVCISPRDVEKCILAVCGVTDGCCVCEADTEPTAAKLRRTGDAPGREDLRLPDGLPAQHVGDLLTYLDKSICKEAILGMTVEKTAVTFTRLFVLDETLKKIQSSSSHGSVKLKEEERPVLYYSRPYNYLLQDDRKEIVKALLTLTYTAKEEQQTPSTNNGRHQLSTILNNKPDAMSWRCDSKAAFGVCLWVAVCFVLMYVYNFVPLKTDAKFQHNGIGKDKVRETNVAMKPNRKSRANSERTTTDTTVQDVTSEIWRKLMRPRAKKSFRESVDHHYSQSHQDQTVYDIFPQKNGFFIEMGAYDGKVHSNTLWLERKHNWTGLLIEGNPKSCRSIDVLHRQVWRLCACVSNETEASFIMGNEVGGVGKHMPKSHLVHLNSFQKVQIPCFNLRDVLTIIGVFHVNFFSLDVEGGEIHVLNSMKEDLVSREIIVDVWTIEYRAWAGQKFDWQTGKENLANLRAFFKEVGGYVEHSQLAYERQSLPDGHYLDVVFVYIETWCKHNGMLPGGKIKC</sequence>
<evidence type="ECO:0000256" key="2">
    <source>
        <dbReference type="SAM" id="Phobius"/>
    </source>
</evidence>
<dbReference type="PANTHER" id="PTHR34009">
    <property type="entry name" value="PROTEIN STAR"/>
    <property type="match status" value="1"/>
</dbReference>
<proteinExistence type="predicted"/>
<accession>K1QWA9</accession>
<dbReference type="Pfam" id="PF05050">
    <property type="entry name" value="Methyltransf_21"/>
    <property type="match status" value="1"/>
</dbReference>
<dbReference type="InterPro" id="IPR029063">
    <property type="entry name" value="SAM-dependent_MTases_sf"/>
</dbReference>
<dbReference type="GO" id="GO:0005794">
    <property type="term" value="C:Golgi apparatus"/>
    <property type="evidence" value="ECO:0007669"/>
    <property type="project" value="TreeGrafter"/>
</dbReference>
<dbReference type="GO" id="GO:0005886">
    <property type="term" value="C:plasma membrane"/>
    <property type="evidence" value="ECO:0007669"/>
    <property type="project" value="TreeGrafter"/>
</dbReference>
<dbReference type="GO" id="GO:0016197">
    <property type="term" value="P:endosomal transport"/>
    <property type="evidence" value="ECO:0007669"/>
    <property type="project" value="TreeGrafter"/>
</dbReference>
<dbReference type="AlphaFoldDB" id="K1QWA9"/>
<gene>
    <name evidence="4" type="ORF">CGI_10022222</name>
</gene>
<feature type="domain" description="Methyltransferase FkbM" evidence="3">
    <location>
        <begin position="486"/>
        <end position="652"/>
    </location>
</feature>
<dbReference type="InterPro" id="IPR053202">
    <property type="entry name" value="EGF_Rcpt_Signaling_Reg"/>
</dbReference>
<protein>
    <recommendedName>
        <fullName evidence="3">Methyltransferase FkbM domain-containing protein</fullName>
    </recommendedName>
</protein>
<evidence type="ECO:0000256" key="1">
    <source>
        <dbReference type="SAM" id="MobiDB-lite"/>
    </source>
</evidence>
<keyword evidence="2" id="KW-0812">Transmembrane</keyword>